<dbReference type="EMBL" id="AP010968">
    <property type="protein sequence ID" value="BAJ32926.1"/>
    <property type="molecule type" value="Genomic_DNA"/>
</dbReference>
<evidence type="ECO:0000313" key="1">
    <source>
        <dbReference type="EMBL" id="BAJ32926.1"/>
    </source>
</evidence>
<dbReference type="STRING" id="452652.KSE_71700"/>
<organism evidence="1 2">
    <name type="scientific">Kitasatospora setae (strain ATCC 33774 / DSM 43861 / JCM 3304 / KCC A-0304 / NBRC 14216 / KM-6054)</name>
    <name type="common">Streptomyces setae</name>
    <dbReference type="NCBI Taxonomy" id="452652"/>
    <lineage>
        <taxon>Bacteria</taxon>
        <taxon>Bacillati</taxon>
        <taxon>Actinomycetota</taxon>
        <taxon>Actinomycetes</taxon>
        <taxon>Kitasatosporales</taxon>
        <taxon>Streptomycetaceae</taxon>
        <taxon>Kitasatospora</taxon>
    </lineage>
</organism>
<gene>
    <name evidence="1" type="ordered locus">KSE_71700</name>
</gene>
<dbReference type="InterPro" id="IPR053847">
    <property type="entry name" value="DUF6928"/>
</dbReference>
<keyword evidence="2" id="KW-1185">Reference proteome</keyword>
<protein>
    <submittedName>
        <fullName evidence="1">Uncharacterized protein</fullName>
    </submittedName>
</protein>
<name>E4NIX8_KITSK</name>
<evidence type="ECO:0000313" key="2">
    <source>
        <dbReference type="Proteomes" id="UP000007076"/>
    </source>
</evidence>
<proteinExistence type="predicted"/>
<dbReference type="HOGENOM" id="CLU_062995_1_0_11"/>
<reference evidence="1 2" key="1">
    <citation type="journal article" date="2010" name="DNA Res.">
        <title>Genome sequence of Kitasatospora setae NBRC 14216T: an evolutionary snapshot of the family Streptomycetaceae.</title>
        <authorList>
            <person name="Ichikawa N."/>
            <person name="Oguchi A."/>
            <person name="Ikeda H."/>
            <person name="Ishikawa J."/>
            <person name="Kitani S."/>
            <person name="Watanabe Y."/>
            <person name="Nakamura S."/>
            <person name="Katano Y."/>
            <person name="Kishi E."/>
            <person name="Sasagawa M."/>
            <person name="Ankai A."/>
            <person name="Fukui S."/>
            <person name="Hashimoto Y."/>
            <person name="Kamata S."/>
            <person name="Otoguro M."/>
            <person name="Tanikawa S."/>
            <person name="Nihira T."/>
            <person name="Horinouchi S."/>
            <person name="Ohnishi Y."/>
            <person name="Hayakawa M."/>
            <person name="Kuzuyama T."/>
            <person name="Arisawa A."/>
            <person name="Nomoto F."/>
            <person name="Miura H."/>
            <person name="Takahashi Y."/>
            <person name="Fujita N."/>
        </authorList>
    </citation>
    <scope>NUCLEOTIDE SEQUENCE [LARGE SCALE GENOMIC DNA]</scope>
    <source>
        <strain evidence="2">ATCC 33774 / DSM 43861 / JCM 3304 / KCC A-0304 / NBRC 14216 / KM-6054</strain>
    </source>
</reference>
<dbReference type="PATRIC" id="fig|452652.3.peg.7208"/>
<accession>E4NIX8</accession>
<dbReference type="RefSeq" id="WP_014140217.1">
    <property type="nucleotide sequence ID" value="NC_016109.1"/>
</dbReference>
<sequence length="219" mass="23462">MGFRTSLLVYTDGDVADRPRTVSPAGPADLGRTTTMLRRLLPGCAIELMGPASLAEGMWPPFGRVCAGSFPGIDVICAQRLVGERPSALPVRLIAASAGRRLVAHSMHSVVDWSAFGVWEDRRLVRSLSLCPDEGIIEDIGEPLLFEVPYQEADRAVVGDSWPDRAEDPNALPFHALALGADALRALCRINLTGPPGPTDIDTAAVGLHDFLMRGPITD</sequence>
<dbReference type="Pfam" id="PF21997">
    <property type="entry name" value="DUF6928"/>
    <property type="match status" value="1"/>
</dbReference>
<dbReference type="eggNOG" id="ENOG5033QPD">
    <property type="taxonomic scope" value="Bacteria"/>
</dbReference>
<dbReference type="Proteomes" id="UP000007076">
    <property type="component" value="Chromosome"/>
</dbReference>
<dbReference type="KEGG" id="ksk:KSE_71700"/>
<dbReference type="AlphaFoldDB" id="E4NIX8"/>